<dbReference type="InterPro" id="IPR018108">
    <property type="entry name" value="MCP_transmembrane"/>
</dbReference>
<reference evidence="11" key="3">
    <citation type="submission" date="2020-04" db="EMBL/GenBank/DDBJ databases">
        <authorList>
            <person name="Diaz Viraque F."/>
        </authorList>
    </citation>
    <scope>NUCLEOTIDE SEQUENCE</scope>
    <source>
        <strain evidence="11">Berenice</strain>
    </source>
</reference>
<dbReference type="GO" id="GO:0005743">
    <property type="term" value="C:mitochondrial inner membrane"/>
    <property type="evidence" value="ECO:0007669"/>
    <property type="project" value="UniProtKB-SubCell"/>
</dbReference>
<evidence type="ECO:0000313" key="13">
    <source>
        <dbReference type="Proteomes" id="UP000246078"/>
    </source>
</evidence>
<comment type="caution">
    <text evidence="12">The sequence shown here is derived from an EMBL/GenBank/DDBJ whole genome shotgun (WGS) entry which is preliminary data.</text>
</comment>
<accession>A0A2V2W7K4</accession>
<reference evidence="11 14" key="2">
    <citation type="journal article" date="2019" name="Genome Biol. Evol.">
        <title>Nanopore Sequencing Significantly Improves Genome Assembly of the Protozoan Parasite Trypanosoma cruzi.</title>
        <authorList>
            <person name="Diaz-Viraque F."/>
            <person name="Pita S."/>
            <person name="Greif G."/>
            <person name="de Souza R.C.M."/>
            <person name="Iraola G."/>
            <person name="Robello C."/>
        </authorList>
    </citation>
    <scope>NUCLEOTIDE SEQUENCE [LARGE SCALE GENOMIC DNA]</scope>
    <source>
        <strain evidence="11 14">Berenice</strain>
    </source>
</reference>
<evidence type="ECO:0000256" key="10">
    <source>
        <dbReference type="RuleBase" id="RU000488"/>
    </source>
</evidence>
<reference evidence="12 13" key="1">
    <citation type="journal article" date="2018" name="Microb. Genom.">
        <title>Expanding an expanded genome: long-read sequencing of Trypanosoma cruzi.</title>
        <authorList>
            <person name="Berna L."/>
            <person name="Rodriguez M."/>
            <person name="Chiribao M.L."/>
            <person name="Parodi-Talice A."/>
            <person name="Pita S."/>
            <person name="Rijo G."/>
            <person name="Alvarez-Valin F."/>
            <person name="Robello C."/>
        </authorList>
    </citation>
    <scope>NUCLEOTIDE SEQUENCE [LARGE SCALE GENOMIC DNA]</scope>
    <source>
        <strain evidence="12 13">TCC</strain>
    </source>
</reference>
<dbReference type="InterPro" id="IPR049562">
    <property type="entry name" value="SLC25A33/36-like"/>
</dbReference>
<dbReference type="PANTHER" id="PTHR45829:SF4">
    <property type="entry name" value="MITOCHONDRIAL CARRIER PROTEIN RIM2"/>
    <property type="match status" value="1"/>
</dbReference>
<evidence type="ECO:0000256" key="1">
    <source>
        <dbReference type="ARBA" id="ARBA00004448"/>
    </source>
</evidence>
<dbReference type="Proteomes" id="UP000246078">
    <property type="component" value="Unassembled WGS sequence"/>
</dbReference>
<feature type="repeat" description="Solcar" evidence="9">
    <location>
        <begin position="205"/>
        <end position="294"/>
    </location>
</feature>
<dbReference type="Proteomes" id="UP000583944">
    <property type="component" value="Unassembled WGS sequence"/>
</dbReference>
<dbReference type="EMBL" id="PRFC01000146">
    <property type="protein sequence ID" value="PWV04656.1"/>
    <property type="molecule type" value="Genomic_DNA"/>
</dbReference>
<keyword evidence="6" id="KW-1133">Transmembrane helix</keyword>
<comment type="similarity">
    <text evidence="10">Belongs to the mitochondrial carrier (TC 2.A.29) family.</text>
</comment>
<dbReference type="VEuPathDB" id="TriTrypDB:TcBrA4_0116640"/>
<evidence type="ECO:0000313" key="12">
    <source>
        <dbReference type="EMBL" id="PWV04656.1"/>
    </source>
</evidence>
<dbReference type="VEuPathDB" id="TriTrypDB:BCY84_21743"/>
<dbReference type="GO" id="GO:0015218">
    <property type="term" value="F:pyrimidine nucleotide transmembrane transporter activity"/>
    <property type="evidence" value="ECO:0007669"/>
    <property type="project" value="InterPro"/>
</dbReference>
<evidence type="ECO:0000256" key="2">
    <source>
        <dbReference type="ARBA" id="ARBA00022448"/>
    </source>
</evidence>
<evidence type="ECO:0000256" key="3">
    <source>
        <dbReference type="ARBA" id="ARBA00022692"/>
    </source>
</evidence>
<gene>
    <name evidence="12" type="ORF">C3747_146g91</name>
    <name evidence="11" type="ORF">ECC02_006215</name>
</gene>
<keyword evidence="3 9" id="KW-0812">Transmembrane</keyword>
<dbReference type="VEuPathDB" id="TriTrypDB:ECC02_006215"/>
<evidence type="ECO:0000313" key="11">
    <source>
        <dbReference type="EMBL" id="KAF5220793.1"/>
    </source>
</evidence>
<keyword evidence="4" id="KW-0677">Repeat</keyword>
<evidence type="ECO:0000313" key="14">
    <source>
        <dbReference type="Proteomes" id="UP000583944"/>
    </source>
</evidence>
<evidence type="ECO:0000256" key="6">
    <source>
        <dbReference type="ARBA" id="ARBA00022989"/>
    </source>
</evidence>
<keyword evidence="5" id="KW-0999">Mitochondrion inner membrane</keyword>
<keyword evidence="7" id="KW-0496">Mitochondrion</keyword>
<dbReference type="VEuPathDB" id="TriTrypDB:TCDM_06447"/>
<comment type="subcellular location">
    <subcellularLocation>
        <location evidence="1">Mitochondrion inner membrane</location>
        <topology evidence="1">Multi-pass membrane protein</topology>
    </subcellularLocation>
</comment>
<dbReference type="OMA" id="YAQMYHR"/>
<dbReference type="VEuPathDB" id="TriTrypDB:TcCL_ESM06438"/>
<dbReference type="VEuPathDB" id="TriTrypDB:C4B63_83g26"/>
<dbReference type="SUPFAM" id="SSF103506">
    <property type="entry name" value="Mitochondrial carrier"/>
    <property type="match status" value="1"/>
</dbReference>
<evidence type="ECO:0000256" key="8">
    <source>
        <dbReference type="ARBA" id="ARBA00023136"/>
    </source>
</evidence>
<dbReference type="AlphaFoldDB" id="A0A2V2W7K4"/>
<keyword evidence="8 9" id="KW-0472">Membrane</keyword>
<name>A0A2V2W7K4_TRYCR</name>
<dbReference type="VEuPathDB" id="TriTrypDB:TcCLB.506739.80"/>
<dbReference type="VEuPathDB" id="TriTrypDB:C3747_146g91"/>
<keyword evidence="2 10" id="KW-0813">Transport</keyword>
<dbReference type="PROSITE" id="PS50920">
    <property type="entry name" value="SOLCAR"/>
    <property type="match status" value="3"/>
</dbReference>
<dbReference type="Pfam" id="PF00153">
    <property type="entry name" value="Mito_carr"/>
    <property type="match status" value="3"/>
</dbReference>
<dbReference type="SMR" id="A0A2V2W7K4"/>
<dbReference type="VEuPathDB" id="TriTrypDB:TcCLB.510819.100"/>
<evidence type="ECO:0000256" key="4">
    <source>
        <dbReference type="ARBA" id="ARBA00022737"/>
    </source>
</evidence>
<proteinExistence type="inferred from homology"/>
<organism evidence="12 13">
    <name type="scientific">Trypanosoma cruzi</name>
    <dbReference type="NCBI Taxonomy" id="5693"/>
    <lineage>
        <taxon>Eukaryota</taxon>
        <taxon>Discoba</taxon>
        <taxon>Euglenozoa</taxon>
        <taxon>Kinetoplastea</taxon>
        <taxon>Metakinetoplastina</taxon>
        <taxon>Trypanosomatida</taxon>
        <taxon>Trypanosomatidae</taxon>
        <taxon>Trypanosoma</taxon>
        <taxon>Schizotrypanum</taxon>
    </lineage>
</organism>
<dbReference type="GO" id="GO:1990519">
    <property type="term" value="P:pyrimidine nucleotide import into mitochondrion"/>
    <property type="evidence" value="ECO:0007669"/>
    <property type="project" value="TreeGrafter"/>
</dbReference>
<sequence length="325" mass="35779">MSTTAGTSAPRREWEYAVSVFAGCVSGVCSTCITNPLDTIRVRLSASRGATGKSHKSLLYTVRDLFGMGVGHAFSRGLGANMMASLPSNGIYLPSYRFLQEEMAQLGVDERIRPALCAIGAVCTTNLTLAPLFLVRTRVQVDDRLTVREVFRDVMRREGFVGFYRGTVTNIGGRFVEEGLFWSVYELLKRITKEGSFKDSNSFLLTSAAMVSLTMVSKLVAVGVAYPYNVVITHLRTVNLVTRQCEHTRFFPTIRHIYQADGVVGFYKGLSPHLLRSIISKAAQIYAFEIVMYAYMCFNARAKYAAVISSNSATATSPMAVSEAD</sequence>
<dbReference type="VEuPathDB" id="TriTrypDB:TCSYLVIO_002413"/>
<dbReference type="InterPro" id="IPR023395">
    <property type="entry name" value="MCP_dom_sf"/>
</dbReference>
<protein>
    <submittedName>
        <fullName evidence="12">Putative mitochondrial carrier protein</fullName>
    </submittedName>
</protein>
<dbReference type="EMBL" id="JABDHM010000046">
    <property type="protein sequence ID" value="KAF5220793.1"/>
    <property type="molecule type" value="Genomic_DNA"/>
</dbReference>
<evidence type="ECO:0000256" key="7">
    <source>
        <dbReference type="ARBA" id="ARBA00023128"/>
    </source>
</evidence>
<feature type="repeat" description="Solcar" evidence="9">
    <location>
        <begin position="14"/>
        <end position="102"/>
    </location>
</feature>
<dbReference type="VEuPathDB" id="TriTrypDB:TcYC6_0034890"/>
<dbReference type="OrthoDB" id="269120at2759"/>
<dbReference type="PANTHER" id="PTHR45829">
    <property type="entry name" value="MITOCHONDRIAL CARRIER PROTEIN RIM2"/>
    <property type="match status" value="1"/>
</dbReference>
<dbReference type="VEuPathDB" id="TriTrypDB:Tc_MARK_1128"/>
<dbReference type="VEuPathDB" id="TriTrypDB:TcG_02501"/>
<dbReference type="Gene3D" id="1.50.40.10">
    <property type="entry name" value="Mitochondrial carrier domain"/>
    <property type="match status" value="2"/>
</dbReference>
<feature type="repeat" description="Solcar" evidence="9">
    <location>
        <begin position="109"/>
        <end position="191"/>
    </location>
</feature>
<evidence type="ECO:0000256" key="9">
    <source>
        <dbReference type="PROSITE-ProRule" id="PRU00282"/>
    </source>
</evidence>
<evidence type="ECO:0000256" key="5">
    <source>
        <dbReference type="ARBA" id="ARBA00022792"/>
    </source>
</evidence>